<keyword evidence="2" id="KW-1185">Reference proteome</keyword>
<gene>
    <name evidence="1" type="ORF">H8S65_01560</name>
</gene>
<name>A0ABR7DKH5_9BACT</name>
<proteinExistence type="predicted"/>
<reference evidence="1 2" key="1">
    <citation type="submission" date="2020-08" db="EMBL/GenBank/DDBJ databases">
        <title>Genome public.</title>
        <authorList>
            <person name="Liu C."/>
            <person name="Sun Q."/>
        </authorList>
    </citation>
    <scope>NUCLEOTIDE SEQUENCE [LARGE SCALE GENOMIC DNA]</scope>
    <source>
        <strain evidence="1 2">NSJ-79</strain>
    </source>
</reference>
<organism evidence="1 2">
    <name type="scientific">Parabacteroides hominis</name>
    <dbReference type="NCBI Taxonomy" id="2763057"/>
    <lineage>
        <taxon>Bacteria</taxon>
        <taxon>Pseudomonadati</taxon>
        <taxon>Bacteroidota</taxon>
        <taxon>Bacteroidia</taxon>
        <taxon>Bacteroidales</taxon>
        <taxon>Tannerellaceae</taxon>
        <taxon>Parabacteroides</taxon>
    </lineage>
</organism>
<accession>A0ABR7DKH5</accession>
<sequence>MYKKRILQDYVELYDFHKGLDKEEKAKEQNKKIIEQRKAEYRKREGEGSELLVNTFGCFVGLSGKGITVKRQGKVIHQKPLGALSHITMEQIIRRQANEMAAYIGEDRQP</sequence>
<evidence type="ECO:0000313" key="1">
    <source>
        <dbReference type="EMBL" id="MBC5631467.1"/>
    </source>
</evidence>
<dbReference type="RefSeq" id="WP_186928210.1">
    <property type="nucleotide sequence ID" value="NZ_JACOOJ010000002.1"/>
</dbReference>
<dbReference type="EMBL" id="JACOOJ010000002">
    <property type="protein sequence ID" value="MBC5631467.1"/>
    <property type="molecule type" value="Genomic_DNA"/>
</dbReference>
<protein>
    <submittedName>
        <fullName evidence="1">Uncharacterized protein</fullName>
    </submittedName>
</protein>
<dbReference type="Proteomes" id="UP000651475">
    <property type="component" value="Unassembled WGS sequence"/>
</dbReference>
<comment type="caution">
    <text evidence="1">The sequence shown here is derived from an EMBL/GenBank/DDBJ whole genome shotgun (WGS) entry which is preliminary data.</text>
</comment>
<evidence type="ECO:0000313" key="2">
    <source>
        <dbReference type="Proteomes" id="UP000651475"/>
    </source>
</evidence>